<dbReference type="RefSeq" id="WP_069910801.1">
    <property type="nucleotide sequence ID" value="NZ_LAJE02000242.1"/>
</dbReference>
<gene>
    <name evidence="2" type="ORF">VW23_023525</name>
</gene>
<evidence type="ECO:0000313" key="3">
    <source>
        <dbReference type="Proteomes" id="UP000095463"/>
    </source>
</evidence>
<proteinExistence type="predicted"/>
<keyword evidence="3" id="KW-1185">Reference proteome</keyword>
<dbReference type="InterPro" id="IPR052907">
    <property type="entry name" value="Beta-lactamase/esterase"/>
</dbReference>
<dbReference type="Proteomes" id="UP000095463">
    <property type="component" value="Unassembled WGS sequence"/>
</dbReference>
<dbReference type="InterPro" id="IPR012338">
    <property type="entry name" value="Beta-lactam/transpept-like"/>
</dbReference>
<name>A0A1E5XN31_9HYPH</name>
<dbReference type="AlphaFoldDB" id="A0A1E5XN31"/>
<protein>
    <recommendedName>
        <fullName evidence="1">Beta-lactamase-related domain-containing protein</fullName>
    </recommendedName>
</protein>
<dbReference type="EMBL" id="LAJE02000242">
    <property type="protein sequence ID" value="OEO29979.1"/>
    <property type="molecule type" value="Genomic_DNA"/>
</dbReference>
<sequence length="387" mass="41807">MNYQSQSAPVQGQVAPGFEAVAEEFARNFTVRGDVGAAFAAVHRGRLVVDLWGGMAAPGRPWQADTLQVIYSGTKGLFAGCVLKLVERGQLDLNAPVARYWPEFAQNGKARVLVRHVTSHAAGLPGIATPLSAADYTDYERMETLLAAQPLASDPNAFHCYHAVTIGWLVGALVRRIDGRTLGRFFAEEIATPLGLEAYIGLPEALEPRVGRIELGPGMLAYDEAFGAEQRADPVFHSIWGNPPLFPEELPWNTRAYHAAEISGAGGIATARAMARYYGAMAQGGSIDGVEILKPETVALGRAEQSRFMDPYIAEAMAFGVGWALQTPQGRFGPAPDAFGHSGAGGSIHAGWPTEQVGFSYTMNQMRGDPEDLRSRHVLKRLYEIVR</sequence>
<comment type="caution">
    <text evidence="2">The sequence shown here is derived from an EMBL/GenBank/DDBJ whole genome shotgun (WGS) entry which is preliminary data.</text>
</comment>
<feature type="domain" description="Beta-lactamase-related" evidence="1">
    <location>
        <begin position="26"/>
        <end position="374"/>
    </location>
</feature>
<dbReference type="SUPFAM" id="SSF56601">
    <property type="entry name" value="beta-lactamase/transpeptidase-like"/>
    <property type="match status" value="1"/>
</dbReference>
<evidence type="ECO:0000313" key="2">
    <source>
        <dbReference type="EMBL" id="OEO29979.1"/>
    </source>
</evidence>
<dbReference type="PANTHER" id="PTHR43319:SF3">
    <property type="entry name" value="BETA-LACTAMASE-RELATED DOMAIN-CONTAINING PROTEIN"/>
    <property type="match status" value="1"/>
</dbReference>
<dbReference type="Gene3D" id="3.40.710.10">
    <property type="entry name" value="DD-peptidase/beta-lactamase superfamily"/>
    <property type="match status" value="1"/>
</dbReference>
<dbReference type="Pfam" id="PF00144">
    <property type="entry name" value="Beta-lactamase"/>
    <property type="match status" value="1"/>
</dbReference>
<accession>A0A1E5XN31</accession>
<organism evidence="2 3">
    <name type="scientific">Devosia insulae DS-56</name>
    <dbReference type="NCBI Taxonomy" id="1116389"/>
    <lineage>
        <taxon>Bacteria</taxon>
        <taxon>Pseudomonadati</taxon>
        <taxon>Pseudomonadota</taxon>
        <taxon>Alphaproteobacteria</taxon>
        <taxon>Hyphomicrobiales</taxon>
        <taxon>Devosiaceae</taxon>
        <taxon>Devosia</taxon>
    </lineage>
</organism>
<dbReference type="OrthoDB" id="5705574at2"/>
<dbReference type="PANTHER" id="PTHR43319">
    <property type="entry name" value="BETA-LACTAMASE-RELATED"/>
    <property type="match status" value="1"/>
</dbReference>
<dbReference type="InterPro" id="IPR001466">
    <property type="entry name" value="Beta-lactam-related"/>
</dbReference>
<reference evidence="2 3" key="1">
    <citation type="journal article" date="2015" name="Genome Announc.">
        <title>Genome Assemblies of Three Soil-Associated Devosia species: D. insulae, D. limi, and D. soli.</title>
        <authorList>
            <person name="Hassan Y.I."/>
            <person name="Lepp D."/>
            <person name="Zhou T."/>
        </authorList>
    </citation>
    <scope>NUCLEOTIDE SEQUENCE [LARGE SCALE GENOMIC DNA]</scope>
    <source>
        <strain evidence="2 3">DS-56</strain>
    </source>
</reference>
<evidence type="ECO:0000259" key="1">
    <source>
        <dbReference type="Pfam" id="PF00144"/>
    </source>
</evidence>